<dbReference type="PANTHER" id="PTHR24189:SF50">
    <property type="entry name" value="ANKYRIN REPEAT AND SOCS BOX PROTEIN 2"/>
    <property type="match status" value="1"/>
</dbReference>
<name>A0A9W8YI10_9PEZI</name>
<dbReference type="PRINTS" id="PR01415">
    <property type="entry name" value="ANKYRIN"/>
</dbReference>
<gene>
    <name evidence="4" type="ORF">N0V93_009972</name>
</gene>
<evidence type="ECO:0000256" key="2">
    <source>
        <dbReference type="ARBA" id="ARBA00023043"/>
    </source>
</evidence>
<dbReference type="SUPFAM" id="SSF48403">
    <property type="entry name" value="Ankyrin repeat"/>
    <property type="match status" value="1"/>
</dbReference>
<proteinExistence type="predicted"/>
<dbReference type="InterPro" id="IPR050745">
    <property type="entry name" value="Multifunctional_regulatory"/>
</dbReference>
<reference evidence="4" key="1">
    <citation type="submission" date="2022-10" db="EMBL/GenBank/DDBJ databases">
        <title>Tapping the CABI collections for fungal endophytes: first genome assemblies for Collariella, Neodidymelliopsis, Ascochyta clinopodiicola, Didymella pomorum, Didymosphaeria variabile, Neocosmospora piperis and Neocucurbitaria cava.</title>
        <authorList>
            <person name="Hill R."/>
        </authorList>
    </citation>
    <scope>NUCLEOTIDE SEQUENCE</scope>
    <source>
        <strain evidence="4">IMI 355082</strain>
    </source>
</reference>
<keyword evidence="5" id="KW-1185">Reference proteome</keyword>
<feature type="repeat" description="ANK" evidence="3">
    <location>
        <begin position="636"/>
        <end position="668"/>
    </location>
</feature>
<keyword evidence="1" id="KW-0677">Repeat</keyword>
<evidence type="ECO:0000313" key="4">
    <source>
        <dbReference type="EMBL" id="KAJ4385543.1"/>
    </source>
</evidence>
<protein>
    <recommendedName>
        <fullName evidence="6">DUF676 domain-containing protein</fullName>
    </recommendedName>
</protein>
<dbReference type="Pfam" id="PF12796">
    <property type="entry name" value="Ank_2"/>
    <property type="match status" value="2"/>
</dbReference>
<feature type="repeat" description="ANK" evidence="3">
    <location>
        <begin position="705"/>
        <end position="737"/>
    </location>
</feature>
<dbReference type="InterPro" id="IPR002110">
    <property type="entry name" value="Ankyrin_rpt"/>
</dbReference>
<evidence type="ECO:0008006" key="6">
    <source>
        <dbReference type="Google" id="ProtNLM"/>
    </source>
</evidence>
<dbReference type="AlphaFoldDB" id="A0A9W8YI10"/>
<evidence type="ECO:0000256" key="3">
    <source>
        <dbReference type="PROSITE-ProRule" id="PRU00023"/>
    </source>
</evidence>
<dbReference type="Gene3D" id="1.25.40.20">
    <property type="entry name" value="Ankyrin repeat-containing domain"/>
    <property type="match status" value="2"/>
</dbReference>
<feature type="repeat" description="ANK" evidence="3">
    <location>
        <begin position="496"/>
        <end position="528"/>
    </location>
</feature>
<evidence type="ECO:0000256" key="1">
    <source>
        <dbReference type="ARBA" id="ARBA00022737"/>
    </source>
</evidence>
<accession>A0A9W8YI10</accession>
<dbReference type="PROSITE" id="PS50088">
    <property type="entry name" value="ANK_REPEAT"/>
    <property type="match status" value="6"/>
</dbReference>
<dbReference type="Pfam" id="PF00023">
    <property type="entry name" value="Ank"/>
    <property type="match status" value="1"/>
</dbReference>
<feature type="repeat" description="ANK" evidence="3">
    <location>
        <begin position="602"/>
        <end position="634"/>
    </location>
</feature>
<dbReference type="InterPro" id="IPR036770">
    <property type="entry name" value="Ankyrin_rpt-contain_sf"/>
</dbReference>
<dbReference type="OrthoDB" id="1658288at2759"/>
<dbReference type="EMBL" id="JAPEVB010000007">
    <property type="protein sequence ID" value="KAJ4385543.1"/>
    <property type="molecule type" value="Genomic_DNA"/>
</dbReference>
<feature type="repeat" description="ANK" evidence="3">
    <location>
        <begin position="463"/>
        <end position="495"/>
    </location>
</feature>
<organism evidence="4 5">
    <name type="scientific">Gnomoniopsis smithogilvyi</name>
    <dbReference type="NCBI Taxonomy" id="1191159"/>
    <lineage>
        <taxon>Eukaryota</taxon>
        <taxon>Fungi</taxon>
        <taxon>Dikarya</taxon>
        <taxon>Ascomycota</taxon>
        <taxon>Pezizomycotina</taxon>
        <taxon>Sordariomycetes</taxon>
        <taxon>Sordariomycetidae</taxon>
        <taxon>Diaporthales</taxon>
        <taxon>Gnomoniaceae</taxon>
        <taxon>Gnomoniopsis</taxon>
    </lineage>
</organism>
<dbReference type="InterPro" id="IPR029058">
    <property type="entry name" value="AB_hydrolase_fold"/>
</dbReference>
<keyword evidence="2 3" id="KW-0040">ANK repeat</keyword>
<evidence type="ECO:0000313" key="5">
    <source>
        <dbReference type="Proteomes" id="UP001140453"/>
    </source>
</evidence>
<sequence length="780" mass="86833">MGKPAGAKDNLTFRVAGLPAGCTKEEAASIISQLCDQEDFECQPRIHSLGYDAYSFGRSVDMIATVTFGAVPPRLQTKDEQQFEDYVDFRGTRELKSLVFDTKFLGFTPLNDIQESTEHMIDCIVVSGLASHAFGSWKSRQGHFMWLRDDMAWRSPHVRVLLYGYDTTLVQGESFQTIEDIGAELGSALTKIRSSKHGRTDLEPRPVVFIAHSLGGLVVKEAIFYLRSVFFGVPNPGIRIEHWLPIVKNQPNEALVRNLQPGSEYLRGLQKNFGYHFTYPNSKILSIFETMRTSTAKLENKRWQLSGPMQILVEQVSATRPIDHASQNISLFSMQLNRNHSDLPKFSNRHDADYKSLVLHLEDFWNNAFFDVQARFAGYESPYDCQNRGLSDTSVDTDWDVGPLQCPNYNSIHRMSSGTVTYQLQRKNDVPEPVSAKMQPHATSSETIRNFLHSDFKRAPGLKRMQPIQYAVICGRVDVTAWYLSKGADVHKRDSTGMALLHTAVFNGRLNIARLLIEHGADANFKDSHGKTPIYYVPARRSDLMDLLIGAGANIDAKRFDGISALMMAVCRGETERVAMFLKHAAEFNDKQPFYPLLDRNDPLSPLQAALWRRHIEVFKVLVQRGADYNAPMRGYGVPILHYAAFMGDCEAVEILVSAGANVHSKDNWGHTAVHEAIRSNTEASLKTIGILATAGGDLEAVSNIGRTPLHEASSHGHANAVRALLNNGAEVDTRTPSGETALHLASTCRKKDNIIVNKLLLDHGASTRAKASYISSTGL</sequence>
<dbReference type="PANTHER" id="PTHR24189">
    <property type="entry name" value="MYOTROPHIN"/>
    <property type="match status" value="1"/>
</dbReference>
<dbReference type="PROSITE" id="PS50297">
    <property type="entry name" value="ANK_REP_REGION"/>
    <property type="match status" value="5"/>
</dbReference>
<dbReference type="SMART" id="SM00248">
    <property type="entry name" value="ANK"/>
    <property type="match status" value="9"/>
</dbReference>
<comment type="caution">
    <text evidence="4">The sequence shown here is derived from an EMBL/GenBank/DDBJ whole genome shotgun (WGS) entry which is preliminary data.</text>
</comment>
<dbReference type="Gene3D" id="3.40.50.1820">
    <property type="entry name" value="alpha/beta hydrolase"/>
    <property type="match status" value="1"/>
</dbReference>
<dbReference type="SUPFAM" id="SSF53474">
    <property type="entry name" value="alpha/beta-Hydrolases"/>
    <property type="match status" value="1"/>
</dbReference>
<feature type="repeat" description="ANK" evidence="3">
    <location>
        <begin position="738"/>
        <end position="773"/>
    </location>
</feature>
<dbReference type="Proteomes" id="UP001140453">
    <property type="component" value="Unassembled WGS sequence"/>
</dbReference>